<dbReference type="PANTHER" id="PTHR43490">
    <property type="entry name" value="(+)-NEOMENTHOL DEHYDROGENASE"/>
    <property type="match status" value="1"/>
</dbReference>
<dbReference type="RefSeq" id="WP_036066710.1">
    <property type="nucleotide sequence ID" value="NZ_AODD01000014.1"/>
</dbReference>
<dbReference type="InterPro" id="IPR002347">
    <property type="entry name" value="SDR_fam"/>
</dbReference>
<dbReference type="PRINTS" id="PR00081">
    <property type="entry name" value="GDHRDH"/>
</dbReference>
<dbReference type="SUPFAM" id="SSF51735">
    <property type="entry name" value="NAD(P)-binding Rossmann-fold domains"/>
    <property type="match status" value="1"/>
</dbReference>
<dbReference type="EMBL" id="AODD01000014">
    <property type="protein sequence ID" value="EUJ23038.1"/>
    <property type="molecule type" value="Genomic_DNA"/>
</dbReference>
<evidence type="ECO:0000256" key="3">
    <source>
        <dbReference type="ARBA" id="ARBA00023002"/>
    </source>
</evidence>
<dbReference type="PRINTS" id="PR00080">
    <property type="entry name" value="SDRFAMILY"/>
</dbReference>
<dbReference type="OrthoDB" id="5786478at2"/>
<keyword evidence="6" id="KW-1185">Reference proteome</keyword>
<accession>W7BS02</accession>
<comment type="similarity">
    <text evidence="1 4">Belongs to the short-chain dehydrogenases/reductases (SDR) family.</text>
</comment>
<dbReference type="Proteomes" id="UP000019253">
    <property type="component" value="Unassembled WGS sequence"/>
</dbReference>
<dbReference type="STRING" id="1265819.PGRAN_10143"/>
<protein>
    <submittedName>
        <fullName evidence="5">Putative short chain dehydrogenase</fullName>
    </submittedName>
</protein>
<keyword evidence="2" id="KW-0521">NADP</keyword>
<keyword evidence="3" id="KW-0560">Oxidoreductase</keyword>
<evidence type="ECO:0000256" key="2">
    <source>
        <dbReference type="ARBA" id="ARBA00022857"/>
    </source>
</evidence>
<dbReference type="PATRIC" id="fig|1265819.5.peg.2023"/>
<proteinExistence type="inferred from homology"/>
<reference evidence="5 6" key="1">
    <citation type="journal article" date="2014" name="Int. J. Syst. Evol. Microbiol.">
        <title>Listeria floridensis sp. nov., Listeria aquatica sp. nov., Listeria cornellensis sp. nov., Listeria riparia sp. nov. and Listeria grandensis sp. nov., from agricultural and natural environments.</title>
        <authorList>
            <person name="den Bakker H.C."/>
            <person name="Warchocki S."/>
            <person name="Wright E.M."/>
            <person name="Allred A.F."/>
            <person name="Ahlstrom C."/>
            <person name="Manuel C.S."/>
            <person name="Stasiewicz M.J."/>
            <person name="Burrell A."/>
            <person name="Roof S."/>
            <person name="Strawn L."/>
            <person name="Fortes E.D."/>
            <person name="Nightingale K.K."/>
            <person name="Kephart D."/>
            <person name="Wiedmann M."/>
        </authorList>
    </citation>
    <scope>NUCLEOTIDE SEQUENCE [LARGE SCALE GENOMIC DNA]</scope>
    <source>
        <strain evidence="6">FSL F6-971</strain>
    </source>
</reference>
<evidence type="ECO:0000313" key="6">
    <source>
        <dbReference type="Proteomes" id="UP000019253"/>
    </source>
</evidence>
<evidence type="ECO:0000313" key="5">
    <source>
        <dbReference type="EMBL" id="EUJ23038.1"/>
    </source>
</evidence>
<organism evidence="5 6">
    <name type="scientific">Listeria grandensis FSL F6-0971</name>
    <dbReference type="NCBI Taxonomy" id="1265819"/>
    <lineage>
        <taxon>Bacteria</taxon>
        <taxon>Bacillati</taxon>
        <taxon>Bacillota</taxon>
        <taxon>Bacilli</taxon>
        <taxon>Bacillales</taxon>
        <taxon>Listeriaceae</taxon>
        <taxon>Listeria</taxon>
    </lineage>
</organism>
<evidence type="ECO:0000256" key="1">
    <source>
        <dbReference type="ARBA" id="ARBA00006484"/>
    </source>
</evidence>
<dbReference type="GO" id="GO:0016491">
    <property type="term" value="F:oxidoreductase activity"/>
    <property type="evidence" value="ECO:0007669"/>
    <property type="project" value="UniProtKB-KW"/>
</dbReference>
<dbReference type="Gene3D" id="3.40.50.720">
    <property type="entry name" value="NAD(P)-binding Rossmann-like Domain"/>
    <property type="match status" value="1"/>
</dbReference>
<comment type="caution">
    <text evidence="5">The sequence shown here is derived from an EMBL/GenBank/DDBJ whole genome shotgun (WGS) entry which is preliminary data.</text>
</comment>
<dbReference type="InterPro" id="IPR036291">
    <property type="entry name" value="NAD(P)-bd_dom_sf"/>
</dbReference>
<dbReference type="AlphaFoldDB" id="W7BS02"/>
<dbReference type="Pfam" id="PF00106">
    <property type="entry name" value="adh_short"/>
    <property type="match status" value="1"/>
</dbReference>
<sequence length="230" mass="24451">MTVTLITGGNAGLGFETARRLKQLGHKVYIGSRDAARGEESATKLGVHFVVIDVTNEESVAQAAAEIEKQEGLLDVLINNAGISGNFASPQEITASMMEQVYQVNVFGTVRVTHQFLPLLQKSAQPVIVNVSSGLGSFGQVLNPEQIESKFNPLAYSSSKAAVSMLTLQYAKGIPNIRINAVDPGPTKTGLTGQGHQTVQEGTDAIVQMATLDKNGPTGIFMSRNGIIPW</sequence>
<name>W7BS02_9LIST</name>
<gene>
    <name evidence="5" type="ORF">PGRAN_10143</name>
</gene>
<evidence type="ECO:0000256" key="4">
    <source>
        <dbReference type="RuleBase" id="RU000363"/>
    </source>
</evidence>
<dbReference type="PANTHER" id="PTHR43490:SF99">
    <property type="entry name" value="SHORT-CHAIN DEHYDROGENASE_REDUCTASE"/>
    <property type="match status" value="1"/>
</dbReference>